<comment type="subcellular location">
    <subcellularLocation>
        <location evidence="2">Secreted</location>
    </subcellularLocation>
</comment>
<feature type="signal peptide" evidence="11">
    <location>
        <begin position="1"/>
        <end position="17"/>
    </location>
</feature>
<evidence type="ECO:0000256" key="11">
    <source>
        <dbReference type="SAM" id="SignalP"/>
    </source>
</evidence>
<dbReference type="SUPFAM" id="SSF51445">
    <property type="entry name" value="(Trans)glycosidases"/>
    <property type="match status" value="1"/>
</dbReference>
<organism evidence="13 14">
    <name type="scientific">Neofusicoccum ribis</name>
    <dbReference type="NCBI Taxonomy" id="45134"/>
    <lineage>
        <taxon>Eukaryota</taxon>
        <taxon>Fungi</taxon>
        <taxon>Dikarya</taxon>
        <taxon>Ascomycota</taxon>
        <taxon>Pezizomycotina</taxon>
        <taxon>Dothideomycetes</taxon>
        <taxon>Dothideomycetes incertae sedis</taxon>
        <taxon>Botryosphaeriales</taxon>
        <taxon>Botryosphaeriaceae</taxon>
        <taxon>Neofusicoccum</taxon>
    </lineage>
</organism>
<comment type="caution">
    <text evidence="13">The sequence shown here is derived from an EMBL/GenBank/DDBJ whole genome shotgun (WGS) entry which is preliminary data.</text>
</comment>
<keyword evidence="14" id="KW-1185">Reference proteome</keyword>
<evidence type="ECO:0000256" key="3">
    <source>
        <dbReference type="ARBA" id="ARBA00004851"/>
    </source>
</evidence>
<gene>
    <name evidence="13" type="ORF">SLS56_008674</name>
</gene>
<keyword evidence="11" id="KW-0732">Signal</keyword>
<dbReference type="Gene3D" id="3.20.20.80">
    <property type="entry name" value="Glycosidases"/>
    <property type="match status" value="1"/>
</dbReference>
<keyword evidence="6" id="KW-0858">Xylan degradation</keyword>
<dbReference type="InterPro" id="IPR044846">
    <property type="entry name" value="GH10"/>
</dbReference>
<keyword evidence="5" id="KW-0964">Secreted</keyword>
<name>A0ABR3SKB8_9PEZI</name>
<sequence>MLSRLIVLAICLEPILAVVASTPIIAGLNDLAVKAGLMYFGTAVDNASLNESDYVAIVNNTHEWGQITAANGLKWDATEPSRNVFNWTLGDQIMDPAIEHQQIRRCHTLLWHRAQPEWLSSKTWTRDELLSVLENHIKNVVTHYEGRCYAWDVVNEAFYDNGPEYVAFAFKTARKYTTAKLYYNDNNTTNINPHTDSVYAMIKQLRADGVPIDGVGIQAHLIIDDAREFPAPDFTAILQNLRYFASIPDLEIAITELDVRIELPNDETKIEQQAVIYADVVSACQKVKACVGITVWDFWDKVSWVPSARPGFGDAQLFWTNLTRKPAYYHIADVLSNAAE</sequence>
<evidence type="ECO:0000256" key="9">
    <source>
        <dbReference type="ARBA" id="ARBA00023326"/>
    </source>
</evidence>
<evidence type="ECO:0000256" key="5">
    <source>
        <dbReference type="ARBA" id="ARBA00022525"/>
    </source>
</evidence>
<evidence type="ECO:0000256" key="1">
    <source>
        <dbReference type="ARBA" id="ARBA00000681"/>
    </source>
</evidence>
<keyword evidence="7 10" id="KW-0378">Hydrolase</keyword>
<proteinExistence type="inferred from homology"/>
<feature type="domain" description="GH10" evidence="12">
    <location>
        <begin position="22"/>
        <end position="334"/>
    </location>
</feature>
<protein>
    <recommendedName>
        <fullName evidence="10">Beta-xylanase</fullName>
        <ecNumber evidence="10">3.2.1.8</ecNumber>
    </recommendedName>
</protein>
<dbReference type="InterPro" id="IPR001000">
    <property type="entry name" value="GH10_dom"/>
</dbReference>
<reference evidence="13 14" key="1">
    <citation type="submission" date="2024-02" db="EMBL/GenBank/DDBJ databases">
        <title>De novo assembly and annotation of 12 fungi associated with fruit tree decline syndrome in Ontario, Canada.</title>
        <authorList>
            <person name="Sulman M."/>
            <person name="Ellouze W."/>
            <person name="Ilyukhin E."/>
        </authorList>
    </citation>
    <scope>NUCLEOTIDE SEQUENCE [LARGE SCALE GENOMIC DNA]</scope>
    <source>
        <strain evidence="13 14">M1-105</strain>
    </source>
</reference>
<evidence type="ECO:0000313" key="14">
    <source>
        <dbReference type="Proteomes" id="UP001521116"/>
    </source>
</evidence>
<evidence type="ECO:0000256" key="4">
    <source>
        <dbReference type="ARBA" id="ARBA00007495"/>
    </source>
</evidence>
<evidence type="ECO:0000313" key="13">
    <source>
        <dbReference type="EMBL" id="KAL1622627.1"/>
    </source>
</evidence>
<dbReference type="PANTHER" id="PTHR31490:SF35">
    <property type="entry name" value="ENDO-1,4-BETA-XYLANASE"/>
    <property type="match status" value="1"/>
</dbReference>
<evidence type="ECO:0000256" key="7">
    <source>
        <dbReference type="ARBA" id="ARBA00022801"/>
    </source>
</evidence>
<evidence type="ECO:0000256" key="2">
    <source>
        <dbReference type="ARBA" id="ARBA00004613"/>
    </source>
</evidence>
<evidence type="ECO:0000256" key="8">
    <source>
        <dbReference type="ARBA" id="ARBA00023277"/>
    </source>
</evidence>
<dbReference type="SMART" id="SM00633">
    <property type="entry name" value="Glyco_10"/>
    <property type="match status" value="1"/>
</dbReference>
<dbReference type="EMBL" id="JAJVDC020000132">
    <property type="protein sequence ID" value="KAL1622627.1"/>
    <property type="molecule type" value="Genomic_DNA"/>
</dbReference>
<evidence type="ECO:0000259" key="12">
    <source>
        <dbReference type="PROSITE" id="PS51760"/>
    </source>
</evidence>
<keyword evidence="8 10" id="KW-0119">Carbohydrate metabolism</keyword>
<evidence type="ECO:0000256" key="10">
    <source>
        <dbReference type="RuleBase" id="RU361174"/>
    </source>
</evidence>
<dbReference type="Pfam" id="PF00331">
    <property type="entry name" value="Glyco_hydro_10"/>
    <property type="match status" value="1"/>
</dbReference>
<keyword evidence="10" id="KW-0326">Glycosidase</keyword>
<dbReference type="PRINTS" id="PR00134">
    <property type="entry name" value="GLHYDRLASE10"/>
</dbReference>
<dbReference type="PROSITE" id="PS51760">
    <property type="entry name" value="GH10_2"/>
    <property type="match status" value="1"/>
</dbReference>
<evidence type="ECO:0000256" key="6">
    <source>
        <dbReference type="ARBA" id="ARBA00022651"/>
    </source>
</evidence>
<dbReference type="EC" id="3.2.1.8" evidence="10"/>
<feature type="chain" id="PRO_5046067312" description="Beta-xylanase" evidence="11">
    <location>
        <begin position="18"/>
        <end position="340"/>
    </location>
</feature>
<comment type="catalytic activity">
    <reaction evidence="1 10">
        <text>Endohydrolysis of (1-&gt;4)-beta-D-xylosidic linkages in xylans.</text>
        <dbReference type="EC" id="3.2.1.8"/>
    </reaction>
</comment>
<dbReference type="Proteomes" id="UP001521116">
    <property type="component" value="Unassembled WGS sequence"/>
</dbReference>
<accession>A0ABR3SKB8</accession>
<comment type="similarity">
    <text evidence="4 10">Belongs to the glycosyl hydrolase 10 (cellulase F) family.</text>
</comment>
<dbReference type="PANTHER" id="PTHR31490">
    <property type="entry name" value="GLYCOSYL HYDROLASE"/>
    <property type="match status" value="1"/>
</dbReference>
<dbReference type="InterPro" id="IPR017853">
    <property type="entry name" value="GH"/>
</dbReference>
<comment type="pathway">
    <text evidence="3">Glycan degradation; xylan degradation.</text>
</comment>
<keyword evidence="9 10" id="KW-0624">Polysaccharide degradation</keyword>